<keyword evidence="4 6" id="KW-0378">Hydrolase</keyword>
<dbReference type="InterPro" id="IPR000086">
    <property type="entry name" value="NUDIX_hydrolase_dom"/>
</dbReference>
<sequence>MRVERSAGTVIFRLADHQILYLLLHYDLGHWDFPKGKIEKGESTEQTIRREVREETGITAIDFVPGFKETVNYIFQQKGDLIRKWVVYLLGQTSQPEVKLSFEHQGSAWLPFEEALERITFKNTREVLHAADKYLKLRGHAA</sequence>
<dbReference type="GO" id="GO:0006754">
    <property type="term" value="P:ATP biosynthetic process"/>
    <property type="evidence" value="ECO:0007669"/>
    <property type="project" value="TreeGrafter"/>
</dbReference>
<dbReference type="Proteomes" id="UP000176967">
    <property type="component" value="Unassembled WGS sequence"/>
</dbReference>
<dbReference type="STRING" id="1802628.A2890_01310"/>
<evidence type="ECO:0000256" key="2">
    <source>
        <dbReference type="ARBA" id="ARBA00018911"/>
    </source>
</evidence>
<dbReference type="Pfam" id="PF00293">
    <property type="entry name" value="NUDIX"/>
    <property type="match status" value="1"/>
</dbReference>
<dbReference type="PRINTS" id="PR00502">
    <property type="entry name" value="NUDIXFAMILY"/>
</dbReference>
<evidence type="ECO:0000313" key="8">
    <source>
        <dbReference type="EMBL" id="OGC62397.1"/>
    </source>
</evidence>
<evidence type="ECO:0000313" key="9">
    <source>
        <dbReference type="Proteomes" id="UP000176967"/>
    </source>
</evidence>
<organism evidence="8 9">
    <name type="scientific">candidate division WWE3 bacterium RIFCSPLOWO2_01_FULL_53_14</name>
    <dbReference type="NCBI Taxonomy" id="1802628"/>
    <lineage>
        <taxon>Bacteria</taxon>
        <taxon>Katanobacteria</taxon>
    </lineage>
</organism>
<proteinExistence type="inferred from homology"/>
<dbReference type="GO" id="GO:0000166">
    <property type="term" value="F:nucleotide binding"/>
    <property type="evidence" value="ECO:0007669"/>
    <property type="project" value="UniProtKB-KW"/>
</dbReference>
<dbReference type="PROSITE" id="PS00893">
    <property type="entry name" value="NUDIX_BOX"/>
    <property type="match status" value="1"/>
</dbReference>
<dbReference type="SUPFAM" id="SSF55811">
    <property type="entry name" value="Nudix"/>
    <property type="match status" value="1"/>
</dbReference>
<evidence type="ECO:0000256" key="3">
    <source>
        <dbReference type="ARBA" id="ARBA00022741"/>
    </source>
</evidence>
<comment type="caution">
    <text evidence="8">The sequence shown here is derived from an EMBL/GenBank/DDBJ whole genome shotgun (WGS) entry which is preliminary data.</text>
</comment>
<evidence type="ECO:0000256" key="1">
    <source>
        <dbReference type="ARBA" id="ARBA00005582"/>
    </source>
</evidence>
<dbReference type="InterPro" id="IPR003565">
    <property type="entry name" value="Tetra_PHTase"/>
</dbReference>
<feature type="domain" description="Nudix hydrolase" evidence="7">
    <location>
        <begin position="2"/>
        <end position="132"/>
    </location>
</feature>
<dbReference type="GO" id="GO:0004081">
    <property type="term" value="F:bis(5'-nucleosyl)-tetraphosphatase (asymmetrical) activity"/>
    <property type="evidence" value="ECO:0007669"/>
    <property type="project" value="TreeGrafter"/>
</dbReference>
<evidence type="ECO:0000256" key="4">
    <source>
        <dbReference type="ARBA" id="ARBA00022801"/>
    </source>
</evidence>
<keyword evidence="3" id="KW-0547">Nucleotide-binding</keyword>
<dbReference type="CDD" id="cd03428">
    <property type="entry name" value="NUDIX_Ap4A_Nudt2"/>
    <property type="match status" value="1"/>
</dbReference>
<protein>
    <recommendedName>
        <fullName evidence="2">Bis(5'-nucleosyl)-tetraphosphatase [asymmetrical]</fullName>
    </recommendedName>
    <alternativeName>
        <fullName evidence="5">Diadenosine 5',5'''-P1,P4-tetraphosphate asymmetrical hydrolase</fullName>
    </alternativeName>
</protein>
<dbReference type="PROSITE" id="PS51462">
    <property type="entry name" value="NUDIX"/>
    <property type="match status" value="1"/>
</dbReference>
<dbReference type="Gene3D" id="3.90.79.10">
    <property type="entry name" value="Nucleoside Triphosphate Pyrophosphohydrolase"/>
    <property type="match status" value="1"/>
</dbReference>
<reference evidence="8 9" key="1">
    <citation type="journal article" date="2016" name="Nat. Commun.">
        <title>Thousands of microbial genomes shed light on interconnected biogeochemical processes in an aquifer system.</title>
        <authorList>
            <person name="Anantharaman K."/>
            <person name="Brown C.T."/>
            <person name="Hug L.A."/>
            <person name="Sharon I."/>
            <person name="Castelle C.J."/>
            <person name="Probst A.J."/>
            <person name="Thomas B.C."/>
            <person name="Singh A."/>
            <person name="Wilkins M.J."/>
            <person name="Karaoz U."/>
            <person name="Brodie E.L."/>
            <person name="Williams K.H."/>
            <person name="Hubbard S.S."/>
            <person name="Banfield J.F."/>
        </authorList>
    </citation>
    <scope>NUCLEOTIDE SEQUENCE [LARGE SCALE GENOMIC DNA]</scope>
</reference>
<comment type="similarity">
    <text evidence="1 6">Belongs to the Nudix hydrolase family.</text>
</comment>
<evidence type="ECO:0000256" key="6">
    <source>
        <dbReference type="RuleBase" id="RU003476"/>
    </source>
</evidence>
<dbReference type="InterPro" id="IPR020084">
    <property type="entry name" value="NUDIX_hydrolase_CS"/>
</dbReference>
<dbReference type="GO" id="GO:0006167">
    <property type="term" value="P:AMP biosynthetic process"/>
    <property type="evidence" value="ECO:0007669"/>
    <property type="project" value="TreeGrafter"/>
</dbReference>
<dbReference type="PANTHER" id="PTHR21340">
    <property type="entry name" value="DIADENOSINE 5,5-P1,P4-TETRAPHOSPHATE PYROPHOSPHOHYDROLASE MUTT"/>
    <property type="match status" value="1"/>
</dbReference>
<name>A0A1F4VYY0_UNCKA</name>
<evidence type="ECO:0000256" key="5">
    <source>
        <dbReference type="ARBA" id="ARBA00032644"/>
    </source>
</evidence>
<dbReference type="InterPro" id="IPR015797">
    <property type="entry name" value="NUDIX_hydrolase-like_dom_sf"/>
</dbReference>
<gene>
    <name evidence="8" type="ORF">A2890_01310</name>
</gene>
<dbReference type="AlphaFoldDB" id="A0A1F4VYY0"/>
<dbReference type="PANTHER" id="PTHR21340:SF0">
    <property type="entry name" value="BIS(5'-NUCLEOSYL)-TETRAPHOSPHATASE [ASYMMETRICAL]"/>
    <property type="match status" value="1"/>
</dbReference>
<dbReference type="EMBL" id="MEVL01000010">
    <property type="protein sequence ID" value="OGC62397.1"/>
    <property type="molecule type" value="Genomic_DNA"/>
</dbReference>
<evidence type="ECO:0000259" key="7">
    <source>
        <dbReference type="PROSITE" id="PS51462"/>
    </source>
</evidence>
<dbReference type="InterPro" id="IPR051325">
    <property type="entry name" value="Nudix_hydrolase_domain"/>
</dbReference>
<dbReference type="InterPro" id="IPR020476">
    <property type="entry name" value="Nudix_hydrolase"/>
</dbReference>
<accession>A0A1F4VYY0</accession>